<accession>A0A2I1IE65</accession>
<dbReference type="GO" id="GO:0009037">
    <property type="term" value="F:tyrosine-based site-specific recombinase activity"/>
    <property type="evidence" value="ECO:0007669"/>
    <property type="project" value="UniProtKB-UniRule"/>
</dbReference>
<keyword evidence="4 10" id="KW-0132">Cell division</keyword>
<dbReference type="PROSITE" id="PS51898">
    <property type="entry name" value="TYR_RECOMBINASE"/>
    <property type="match status" value="1"/>
</dbReference>
<dbReference type="InterPro" id="IPR023009">
    <property type="entry name" value="Tyrosine_recombinase_XerC/XerD"/>
</dbReference>
<dbReference type="CDD" id="cd00798">
    <property type="entry name" value="INT_XerDC_C"/>
    <property type="match status" value="1"/>
</dbReference>
<dbReference type="Pfam" id="PF02899">
    <property type="entry name" value="Phage_int_SAM_1"/>
    <property type="match status" value="1"/>
</dbReference>
<comment type="similarity">
    <text evidence="10">Belongs to the 'phage' integrase family. XerC subfamily.</text>
</comment>
<keyword evidence="8 10" id="KW-0233">DNA recombination</keyword>
<evidence type="ECO:0000256" key="2">
    <source>
        <dbReference type="ARBA" id="ARBA00010450"/>
    </source>
</evidence>
<comment type="similarity">
    <text evidence="2">Belongs to the 'phage' integrase family. XerD subfamily.</text>
</comment>
<dbReference type="InterPro" id="IPR010998">
    <property type="entry name" value="Integrase_recombinase_N"/>
</dbReference>
<comment type="subunit">
    <text evidence="10">Forms a cyclic heterotetrameric complex composed of two molecules of XerC and two molecules of XerD.</text>
</comment>
<evidence type="ECO:0000313" key="14">
    <source>
        <dbReference type="Proteomes" id="UP000242755"/>
    </source>
</evidence>
<dbReference type="GO" id="GO:0005737">
    <property type="term" value="C:cytoplasm"/>
    <property type="evidence" value="ECO:0007669"/>
    <property type="project" value="UniProtKB-SubCell"/>
</dbReference>
<evidence type="ECO:0000259" key="12">
    <source>
        <dbReference type="PROSITE" id="PS51900"/>
    </source>
</evidence>
<dbReference type="SUPFAM" id="SSF56349">
    <property type="entry name" value="DNA breaking-rejoining enzymes"/>
    <property type="match status" value="1"/>
</dbReference>
<dbReference type="AlphaFoldDB" id="A0A2I1IE65"/>
<dbReference type="GO" id="GO:0051301">
    <property type="term" value="P:cell division"/>
    <property type="evidence" value="ECO:0007669"/>
    <property type="project" value="UniProtKB-KW"/>
</dbReference>
<evidence type="ECO:0000256" key="3">
    <source>
        <dbReference type="ARBA" id="ARBA00022490"/>
    </source>
</evidence>
<dbReference type="RefSeq" id="WP_101673050.1">
    <property type="nucleotide sequence ID" value="NZ_PKGO01000013.1"/>
</dbReference>
<evidence type="ECO:0000256" key="1">
    <source>
        <dbReference type="ARBA" id="ARBA00004496"/>
    </source>
</evidence>
<dbReference type="HAMAP" id="MF_01808">
    <property type="entry name" value="Recomb_XerC_XerD"/>
    <property type="match status" value="1"/>
</dbReference>
<protein>
    <recommendedName>
        <fullName evidence="10">Tyrosine recombinase XerC</fullName>
    </recommendedName>
</protein>
<dbReference type="Pfam" id="PF00589">
    <property type="entry name" value="Phage_integrase"/>
    <property type="match status" value="1"/>
</dbReference>
<comment type="function">
    <text evidence="10">Site-specific tyrosine recombinase, which acts by catalyzing the cutting and rejoining of the recombining DNA molecules. The XerC-XerD complex is essential to convert dimers of the bacterial chromosome into monomers to permit their segregation at cell division. It also contributes to the segregational stability of plasmids.</text>
</comment>
<keyword evidence="5 10" id="KW-0159">Chromosome partition</keyword>
<dbReference type="NCBIfam" id="NF001399">
    <property type="entry name" value="PRK00283.1"/>
    <property type="match status" value="1"/>
</dbReference>
<reference evidence="13 14" key="1">
    <citation type="submission" date="2017-12" db="EMBL/GenBank/DDBJ databases">
        <title>Phylogenetic diversity of female urinary microbiome.</title>
        <authorList>
            <person name="Thomas-White K."/>
            <person name="Wolfe A.J."/>
        </authorList>
    </citation>
    <scope>NUCLEOTIDE SEQUENCE [LARGE SCALE GENOMIC DNA]</scope>
    <source>
        <strain evidence="13 14">UMB0426</strain>
    </source>
</reference>
<gene>
    <name evidence="13" type="primary">xerD</name>
    <name evidence="10" type="synonym">xerC</name>
    <name evidence="13" type="ORF">CYJ40_10670</name>
</gene>
<comment type="subcellular location">
    <subcellularLocation>
        <location evidence="1 10">Cytoplasm</location>
    </subcellularLocation>
</comment>
<feature type="active site" evidence="10">
    <location>
        <position position="162"/>
    </location>
</feature>
<dbReference type="InterPro" id="IPR013762">
    <property type="entry name" value="Integrase-like_cat_sf"/>
</dbReference>
<dbReference type="STRING" id="1176165.GCA_001584405_02140"/>
<evidence type="ECO:0000256" key="8">
    <source>
        <dbReference type="ARBA" id="ARBA00023172"/>
    </source>
</evidence>
<comment type="caution">
    <text evidence="13">The sequence shown here is derived from an EMBL/GenBank/DDBJ whole genome shotgun (WGS) entry which is preliminary data.</text>
</comment>
<keyword evidence="9 10" id="KW-0131">Cell cycle</keyword>
<dbReference type="GO" id="GO:0003677">
    <property type="term" value="F:DNA binding"/>
    <property type="evidence" value="ECO:0007669"/>
    <property type="project" value="UniProtKB-UniRule"/>
</dbReference>
<feature type="active site" evidence="10">
    <location>
        <position position="255"/>
    </location>
</feature>
<proteinExistence type="inferred from homology"/>
<evidence type="ECO:0000256" key="6">
    <source>
        <dbReference type="ARBA" id="ARBA00022908"/>
    </source>
</evidence>
<feature type="domain" description="Tyr recombinase" evidence="11">
    <location>
        <begin position="122"/>
        <end position="303"/>
    </location>
</feature>
<keyword evidence="6 10" id="KW-0229">DNA integration</keyword>
<evidence type="ECO:0000313" key="13">
    <source>
        <dbReference type="EMBL" id="PKY69422.1"/>
    </source>
</evidence>
<dbReference type="NCBIfam" id="TIGR02225">
    <property type="entry name" value="recomb_XerD"/>
    <property type="match status" value="1"/>
</dbReference>
<evidence type="ECO:0000256" key="7">
    <source>
        <dbReference type="ARBA" id="ARBA00023125"/>
    </source>
</evidence>
<dbReference type="Proteomes" id="UP000242755">
    <property type="component" value="Unassembled WGS sequence"/>
</dbReference>
<dbReference type="PANTHER" id="PTHR30349">
    <property type="entry name" value="PHAGE INTEGRASE-RELATED"/>
    <property type="match status" value="1"/>
</dbReference>
<name>A0A2I1IE65_9MICO</name>
<feature type="active site" evidence="10">
    <location>
        <position position="281"/>
    </location>
</feature>
<dbReference type="PROSITE" id="PS51900">
    <property type="entry name" value="CB"/>
    <property type="match status" value="1"/>
</dbReference>
<evidence type="ECO:0000256" key="9">
    <source>
        <dbReference type="ARBA" id="ARBA00023306"/>
    </source>
</evidence>
<dbReference type="Gene3D" id="1.10.150.130">
    <property type="match status" value="1"/>
</dbReference>
<dbReference type="InterPro" id="IPR004107">
    <property type="entry name" value="Integrase_SAM-like_N"/>
</dbReference>
<dbReference type="GO" id="GO:0006313">
    <property type="term" value="P:DNA transposition"/>
    <property type="evidence" value="ECO:0007669"/>
    <property type="project" value="UniProtKB-UniRule"/>
</dbReference>
<feature type="active site" evidence="10">
    <location>
        <position position="258"/>
    </location>
</feature>
<feature type="domain" description="Core-binding (CB)" evidence="12">
    <location>
        <begin position="15"/>
        <end position="101"/>
    </location>
</feature>
<feature type="active site" description="O-(3'-phospho-DNA)-tyrosine intermediate" evidence="10">
    <location>
        <position position="290"/>
    </location>
</feature>
<feature type="active site" evidence="10">
    <location>
        <position position="186"/>
    </location>
</feature>
<evidence type="ECO:0000259" key="11">
    <source>
        <dbReference type="PROSITE" id="PS51898"/>
    </source>
</evidence>
<keyword evidence="7 10" id="KW-0238">DNA-binding</keyword>
<dbReference type="InterPro" id="IPR011932">
    <property type="entry name" value="Recomb_XerD"/>
</dbReference>
<keyword evidence="3 10" id="KW-0963">Cytoplasm</keyword>
<dbReference type="InterPro" id="IPR011010">
    <property type="entry name" value="DNA_brk_join_enz"/>
</dbReference>
<evidence type="ECO:0000256" key="10">
    <source>
        <dbReference type="HAMAP-Rule" id="MF_01808"/>
    </source>
</evidence>
<dbReference type="GO" id="GO:0007059">
    <property type="term" value="P:chromosome segregation"/>
    <property type="evidence" value="ECO:0007669"/>
    <property type="project" value="UniProtKB-UniRule"/>
</dbReference>
<dbReference type="PANTHER" id="PTHR30349:SF81">
    <property type="entry name" value="TYROSINE RECOMBINASE XERC"/>
    <property type="match status" value="1"/>
</dbReference>
<dbReference type="Gene3D" id="1.10.443.10">
    <property type="entry name" value="Intergrase catalytic core"/>
    <property type="match status" value="1"/>
</dbReference>
<sequence>MARRGAQLLPDDAPRALRQPTEEYLTMLRLERGLAQNTIDGYARDLADYLRFLDDEGLSDFAQVDPEVVRRYSEVLAERGAAASSRARALSALRRFHAFYAAEAAGRVDPTVDVQLPKDISRLPKALTVFEVESMIAATAGDDPVSLRSRALLEMLYATGARISEAVGIDIDDLDLDGGAVRLYGKGSKERIVPLGSHAVDALGAWLTRGRTAFSRGSTAAVFINQRGGRLTRQSAWAAVRTAAETAGLTGVTAHSLRHSCATHLLEGGADIRAVQELLGHASVSTTQIYTKVTVQSLREVFASAHPRAR</sequence>
<dbReference type="SUPFAM" id="SSF47823">
    <property type="entry name" value="lambda integrase-like, N-terminal domain"/>
    <property type="match status" value="1"/>
</dbReference>
<evidence type="ECO:0000256" key="5">
    <source>
        <dbReference type="ARBA" id="ARBA00022829"/>
    </source>
</evidence>
<organism evidence="13 14">
    <name type="scientific">Brevibacterium ravenspurgense</name>
    <dbReference type="NCBI Taxonomy" id="479117"/>
    <lineage>
        <taxon>Bacteria</taxon>
        <taxon>Bacillati</taxon>
        <taxon>Actinomycetota</taxon>
        <taxon>Actinomycetes</taxon>
        <taxon>Micrococcales</taxon>
        <taxon>Brevibacteriaceae</taxon>
        <taxon>Brevibacterium</taxon>
    </lineage>
</organism>
<dbReference type="InterPro" id="IPR050090">
    <property type="entry name" value="Tyrosine_recombinase_XerCD"/>
</dbReference>
<evidence type="ECO:0000256" key="4">
    <source>
        <dbReference type="ARBA" id="ARBA00022618"/>
    </source>
</evidence>
<dbReference type="InterPro" id="IPR002104">
    <property type="entry name" value="Integrase_catalytic"/>
</dbReference>
<dbReference type="InterPro" id="IPR044068">
    <property type="entry name" value="CB"/>
</dbReference>
<dbReference type="EMBL" id="PKGO01000013">
    <property type="protein sequence ID" value="PKY69422.1"/>
    <property type="molecule type" value="Genomic_DNA"/>
</dbReference>